<reference evidence="1" key="2">
    <citation type="submission" date="2018-05" db="EMBL/GenBank/DDBJ databases">
        <title>OmerRS3 (Oryza meridionalis Reference Sequence Version 3).</title>
        <authorList>
            <person name="Zhang J."/>
            <person name="Kudrna D."/>
            <person name="Lee S."/>
            <person name="Talag J."/>
            <person name="Welchert J."/>
            <person name="Wing R.A."/>
        </authorList>
    </citation>
    <scope>NUCLEOTIDE SEQUENCE [LARGE SCALE GENOMIC DNA]</scope>
    <source>
        <strain evidence="1">cv. OR44</strain>
    </source>
</reference>
<dbReference type="eggNOG" id="ENOG502R5JJ">
    <property type="taxonomic scope" value="Eukaryota"/>
</dbReference>
<dbReference type="Gramene" id="OMERI12G13860.1">
    <property type="protein sequence ID" value="OMERI12G13860.1"/>
    <property type="gene ID" value="OMERI12G13860"/>
</dbReference>
<proteinExistence type="predicted"/>
<name>A0A0E0FED4_9ORYZ</name>
<organism evidence="1">
    <name type="scientific">Oryza meridionalis</name>
    <dbReference type="NCBI Taxonomy" id="40149"/>
    <lineage>
        <taxon>Eukaryota</taxon>
        <taxon>Viridiplantae</taxon>
        <taxon>Streptophyta</taxon>
        <taxon>Embryophyta</taxon>
        <taxon>Tracheophyta</taxon>
        <taxon>Spermatophyta</taxon>
        <taxon>Magnoliopsida</taxon>
        <taxon>Liliopsida</taxon>
        <taxon>Poales</taxon>
        <taxon>Poaceae</taxon>
        <taxon>BOP clade</taxon>
        <taxon>Oryzoideae</taxon>
        <taxon>Oryzeae</taxon>
        <taxon>Oryzinae</taxon>
        <taxon>Oryza</taxon>
    </lineage>
</organism>
<sequence length="186" mass="18515">MGTKDPGCTCVTFDGGGGGGGGEDVAVDGGGGGGGEDCRLQGDCGFRTCGVILASAVAAASGSPGAGAPPAAATLLPLAAAALSSALYWDSLRCCLLPLQIVEIFLRVSGSSWEIDWLATATRSGSPVAGWSGPTVGWIDGGEEGGMGGSDQASKRSKFLSGTGCKLRSSDQVLPSFLHMELSWKL</sequence>
<dbReference type="AlphaFoldDB" id="A0A0E0FED4"/>
<protein>
    <submittedName>
        <fullName evidence="1">Uncharacterized protein</fullName>
    </submittedName>
</protein>
<dbReference type="EnsemblPlants" id="OMERI12G13860.1">
    <property type="protein sequence ID" value="OMERI12G13860.1"/>
    <property type="gene ID" value="OMERI12G13860"/>
</dbReference>
<evidence type="ECO:0000313" key="1">
    <source>
        <dbReference type="EnsemblPlants" id="OMERI12G13860.1"/>
    </source>
</evidence>
<dbReference type="HOGENOM" id="CLU_1456642_0_0_1"/>
<accession>A0A0E0FED4</accession>
<dbReference type="Proteomes" id="UP000008021">
    <property type="component" value="Chromosome 12"/>
</dbReference>
<evidence type="ECO:0000313" key="2">
    <source>
        <dbReference type="Proteomes" id="UP000008021"/>
    </source>
</evidence>
<reference evidence="1" key="1">
    <citation type="submission" date="2015-04" db="UniProtKB">
        <authorList>
            <consortium name="EnsemblPlants"/>
        </authorList>
    </citation>
    <scope>IDENTIFICATION</scope>
</reference>
<keyword evidence="2" id="KW-1185">Reference proteome</keyword>